<protein>
    <submittedName>
        <fullName evidence="2">ABC transporter</fullName>
    </submittedName>
</protein>
<sequence>MSAKTYREDKYELRKHIGVVLQDVFLFTGTIKDNIRLDNPNIDDDEIVAVSKYVNAHHFIKKLPEQYDEAVMERGSTLSSGERQLLFFARTLAFNPDILILDEATSNIDTETEILIQDALAKLIEGR</sequence>
<dbReference type="STRING" id="1123281.SAMN02745180_02230"/>
<keyword evidence="3" id="KW-1185">Reference proteome</keyword>
<dbReference type="EMBL" id="FQXR01000012">
    <property type="protein sequence ID" value="SHI12009.1"/>
    <property type="molecule type" value="Genomic_DNA"/>
</dbReference>
<dbReference type="GO" id="GO:0015421">
    <property type="term" value="F:ABC-type oligopeptide transporter activity"/>
    <property type="evidence" value="ECO:0007669"/>
    <property type="project" value="TreeGrafter"/>
</dbReference>
<dbReference type="SUPFAM" id="SSF52540">
    <property type="entry name" value="P-loop containing nucleoside triphosphate hydrolases"/>
    <property type="match status" value="1"/>
</dbReference>
<dbReference type="PANTHER" id="PTHR43394:SF1">
    <property type="entry name" value="ATP-BINDING CASSETTE SUB-FAMILY B MEMBER 10, MITOCHONDRIAL"/>
    <property type="match status" value="1"/>
</dbReference>
<dbReference type="Proteomes" id="UP000184389">
    <property type="component" value="Unassembled WGS sequence"/>
</dbReference>
<organism evidence="2 3">
    <name type="scientific">Sporanaerobacter acetigenes DSM 13106</name>
    <dbReference type="NCBI Taxonomy" id="1123281"/>
    <lineage>
        <taxon>Bacteria</taxon>
        <taxon>Bacillati</taxon>
        <taxon>Bacillota</taxon>
        <taxon>Tissierellia</taxon>
        <taxon>Tissierellales</taxon>
        <taxon>Sporanaerobacteraceae</taxon>
        <taxon>Sporanaerobacter</taxon>
    </lineage>
</organism>
<proteinExistence type="predicted"/>
<reference evidence="2 3" key="1">
    <citation type="submission" date="2016-11" db="EMBL/GenBank/DDBJ databases">
        <authorList>
            <person name="Jaros S."/>
            <person name="Januszkiewicz K."/>
            <person name="Wedrychowicz H."/>
        </authorList>
    </citation>
    <scope>NUCLEOTIDE SEQUENCE [LARGE SCALE GENOMIC DNA]</scope>
    <source>
        <strain evidence="2 3">DSM 13106</strain>
    </source>
</reference>
<evidence type="ECO:0000313" key="3">
    <source>
        <dbReference type="Proteomes" id="UP000184389"/>
    </source>
</evidence>
<feature type="domain" description="ABC transporter" evidence="1">
    <location>
        <begin position="8"/>
        <end position="106"/>
    </location>
</feature>
<gene>
    <name evidence="2" type="ORF">SAMN02745180_02230</name>
</gene>
<accession>A0A1M5YJF3</accession>
<dbReference type="PANTHER" id="PTHR43394">
    <property type="entry name" value="ATP-DEPENDENT PERMEASE MDL1, MITOCHONDRIAL"/>
    <property type="match status" value="1"/>
</dbReference>
<dbReference type="Pfam" id="PF00005">
    <property type="entry name" value="ABC_tran"/>
    <property type="match status" value="1"/>
</dbReference>
<name>A0A1M5YJF3_9FIRM</name>
<dbReference type="GO" id="GO:0005524">
    <property type="term" value="F:ATP binding"/>
    <property type="evidence" value="ECO:0007669"/>
    <property type="project" value="InterPro"/>
</dbReference>
<evidence type="ECO:0000259" key="1">
    <source>
        <dbReference type="Pfam" id="PF00005"/>
    </source>
</evidence>
<dbReference type="RefSeq" id="WP_072744877.1">
    <property type="nucleotide sequence ID" value="NZ_FQXR01000012.1"/>
</dbReference>
<evidence type="ECO:0000313" key="2">
    <source>
        <dbReference type="EMBL" id="SHI12009.1"/>
    </source>
</evidence>
<dbReference type="InterPro" id="IPR003439">
    <property type="entry name" value="ABC_transporter-like_ATP-bd"/>
</dbReference>
<dbReference type="AlphaFoldDB" id="A0A1M5YJF3"/>
<dbReference type="InterPro" id="IPR039421">
    <property type="entry name" value="Type_1_exporter"/>
</dbReference>
<dbReference type="InterPro" id="IPR027417">
    <property type="entry name" value="P-loop_NTPase"/>
</dbReference>
<dbReference type="Gene3D" id="3.40.50.300">
    <property type="entry name" value="P-loop containing nucleotide triphosphate hydrolases"/>
    <property type="match status" value="1"/>
</dbReference>
<dbReference type="GO" id="GO:0016887">
    <property type="term" value="F:ATP hydrolysis activity"/>
    <property type="evidence" value="ECO:0007669"/>
    <property type="project" value="InterPro"/>
</dbReference>